<dbReference type="PROSITE" id="PS50975">
    <property type="entry name" value="ATP_GRASP"/>
    <property type="match status" value="1"/>
</dbReference>
<dbReference type="InterPro" id="IPR005481">
    <property type="entry name" value="BC-like_N"/>
</dbReference>
<dbReference type="InterPro" id="IPR005482">
    <property type="entry name" value="Biotin_COase_C"/>
</dbReference>
<dbReference type="EC" id="6.3.4.14" evidence="4 13"/>
<dbReference type="PROSITE" id="PS00867">
    <property type="entry name" value="CPSASE_2"/>
    <property type="match status" value="1"/>
</dbReference>
<evidence type="ECO:0000256" key="10">
    <source>
        <dbReference type="ARBA" id="ARBA00023267"/>
    </source>
</evidence>
<keyword evidence="13" id="KW-0276">Fatty acid metabolism</keyword>
<accession>A0A8T7M8T8</accession>
<keyword evidence="19" id="KW-1185">Reference proteome</keyword>
<keyword evidence="8 12" id="KW-0067">ATP-binding</keyword>
<dbReference type="InterPro" id="IPR004549">
    <property type="entry name" value="Acetyl_CoA_COase_biotin_COase"/>
</dbReference>
<feature type="domain" description="ATP-grasp" evidence="14">
    <location>
        <begin position="120"/>
        <end position="317"/>
    </location>
</feature>
<reference evidence="16 18" key="1">
    <citation type="submission" date="2020-06" db="EMBL/GenBank/DDBJ databases">
        <title>Anoxygenic phototrophic Chloroflexota member uses a Type I reaction center.</title>
        <authorList>
            <person name="Tsuji J.M."/>
            <person name="Shaw N.A."/>
            <person name="Nagashima S."/>
            <person name="Venkiteswaran J."/>
            <person name="Schiff S.L."/>
            <person name="Hanada S."/>
            <person name="Tank M."/>
            <person name="Neufeld J.D."/>
        </authorList>
    </citation>
    <scope>NUCLEOTIDE SEQUENCE [LARGE SCALE GENOMIC DNA]</scope>
    <source>
        <strain evidence="16">L227-S17</strain>
    </source>
</reference>
<dbReference type="Gene3D" id="3.30.470.20">
    <property type="entry name" value="ATP-grasp fold, B domain"/>
    <property type="match status" value="1"/>
</dbReference>
<dbReference type="InterPro" id="IPR011054">
    <property type="entry name" value="Rudment_hybrid_motif"/>
</dbReference>
<dbReference type="Proteomes" id="UP001431572">
    <property type="component" value="Chromosome 2"/>
</dbReference>
<dbReference type="GO" id="GO:0005524">
    <property type="term" value="F:ATP binding"/>
    <property type="evidence" value="ECO:0007669"/>
    <property type="project" value="UniProtKB-UniRule"/>
</dbReference>
<evidence type="ECO:0000256" key="4">
    <source>
        <dbReference type="ARBA" id="ARBA00013263"/>
    </source>
</evidence>
<dbReference type="FunFam" id="3.40.50.20:FF:000010">
    <property type="entry name" value="Propionyl-CoA carboxylase subunit alpha"/>
    <property type="match status" value="1"/>
</dbReference>
<keyword evidence="13" id="KW-0275">Fatty acid biosynthesis</keyword>
<organism evidence="16 18">
    <name type="scientific">Candidatus Chlorohelix allophototropha</name>
    <dbReference type="NCBI Taxonomy" id="3003348"/>
    <lineage>
        <taxon>Bacteria</taxon>
        <taxon>Bacillati</taxon>
        <taxon>Chloroflexota</taxon>
        <taxon>Chloroflexia</taxon>
        <taxon>Candidatus Chloroheliales</taxon>
        <taxon>Candidatus Chloroheliaceae</taxon>
        <taxon>Candidatus Chlorohelix</taxon>
    </lineage>
</organism>
<dbReference type="SUPFAM" id="SSF52440">
    <property type="entry name" value="PreATP-grasp domain"/>
    <property type="match status" value="1"/>
</dbReference>
<evidence type="ECO:0000256" key="13">
    <source>
        <dbReference type="RuleBase" id="RU365063"/>
    </source>
</evidence>
<dbReference type="PANTHER" id="PTHR48095">
    <property type="entry name" value="PYRUVATE CARBOXYLASE SUBUNIT A"/>
    <property type="match status" value="1"/>
</dbReference>
<dbReference type="NCBIfam" id="NF006367">
    <property type="entry name" value="PRK08591.1"/>
    <property type="match status" value="1"/>
</dbReference>
<keyword evidence="6" id="KW-0479">Metal-binding</keyword>
<dbReference type="GO" id="GO:0004075">
    <property type="term" value="F:biotin carboxylase activity"/>
    <property type="evidence" value="ECO:0007669"/>
    <property type="project" value="UniProtKB-EC"/>
</dbReference>
<gene>
    <name evidence="16" type="primary">accC</name>
    <name evidence="16" type="ORF">HXX08_22185</name>
    <name evidence="17" type="ORF">OZ401_004121</name>
</gene>
<dbReference type="InterPro" id="IPR011761">
    <property type="entry name" value="ATP-grasp"/>
</dbReference>
<feature type="domain" description="Biotin carboxylation" evidence="15">
    <location>
        <begin position="1"/>
        <end position="446"/>
    </location>
</feature>
<evidence type="ECO:0000256" key="5">
    <source>
        <dbReference type="ARBA" id="ARBA00022598"/>
    </source>
</evidence>
<evidence type="ECO:0000256" key="1">
    <source>
        <dbReference type="ARBA" id="ARBA00003761"/>
    </source>
</evidence>
<evidence type="ECO:0000313" key="19">
    <source>
        <dbReference type="Proteomes" id="UP001431572"/>
    </source>
</evidence>
<dbReference type="Pfam" id="PF00289">
    <property type="entry name" value="Biotin_carb_N"/>
    <property type="match status" value="1"/>
</dbReference>
<dbReference type="GO" id="GO:0006633">
    <property type="term" value="P:fatty acid biosynthetic process"/>
    <property type="evidence" value="ECO:0007669"/>
    <property type="project" value="UniProtKB-KW"/>
</dbReference>
<dbReference type="InterPro" id="IPR016185">
    <property type="entry name" value="PreATP-grasp_dom_sf"/>
</dbReference>
<dbReference type="Proteomes" id="UP000521676">
    <property type="component" value="Unassembled WGS sequence"/>
</dbReference>
<comment type="subunit">
    <text evidence="3 13">Acetyl-CoA carboxylase is a heterohexamer of biotin carboxyl carrier protein, biotin carboxylase and the two subunits of carboxyl transferase in a 2:2 complex.</text>
</comment>
<dbReference type="GO" id="GO:0046872">
    <property type="term" value="F:metal ion binding"/>
    <property type="evidence" value="ECO:0007669"/>
    <property type="project" value="UniProtKB-KW"/>
</dbReference>
<evidence type="ECO:0000313" key="18">
    <source>
        <dbReference type="Proteomes" id="UP000521676"/>
    </source>
</evidence>
<comment type="function">
    <text evidence="1 13">This protein is a component of the acetyl coenzyme A carboxylase complex; first, biotin carboxylase catalyzes the carboxylation of the carrier protein and then the transcarboxylase transfers the carboxyl group to form malonyl-CoA.</text>
</comment>
<reference evidence="17" key="2">
    <citation type="journal article" date="2024" name="Nature">
        <title>Anoxygenic phototroph of the Chloroflexota uses a type I reaction centre.</title>
        <authorList>
            <person name="Tsuji J.M."/>
            <person name="Shaw N.A."/>
            <person name="Nagashima S."/>
            <person name="Venkiteswaran J.J."/>
            <person name="Schiff S.L."/>
            <person name="Watanabe T."/>
            <person name="Fukui M."/>
            <person name="Hanada S."/>
            <person name="Tank M."/>
            <person name="Neufeld J.D."/>
        </authorList>
    </citation>
    <scope>NUCLEOTIDE SEQUENCE</scope>
    <source>
        <strain evidence="17">L227-S17</strain>
    </source>
</reference>
<evidence type="ECO:0000313" key="17">
    <source>
        <dbReference type="EMBL" id="WJW68507.1"/>
    </source>
</evidence>
<dbReference type="SUPFAM" id="SSF51246">
    <property type="entry name" value="Rudiment single hybrid motif"/>
    <property type="match status" value="1"/>
</dbReference>
<evidence type="ECO:0000256" key="12">
    <source>
        <dbReference type="PROSITE-ProRule" id="PRU00409"/>
    </source>
</evidence>
<evidence type="ECO:0000259" key="15">
    <source>
        <dbReference type="PROSITE" id="PS50979"/>
    </source>
</evidence>
<evidence type="ECO:0000256" key="9">
    <source>
        <dbReference type="ARBA" id="ARBA00022842"/>
    </source>
</evidence>
<dbReference type="RefSeq" id="WP_341470413.1">
    <property type="nucleotide sequence ID" value="NZ_CP128400.1"/>
</dbReference>
<dbReference type="NCBIfam" id="TIGR00514">
    <property type="entry name" value="accC"/>
    <property type="match status" value="1"/>
</dbReference>
<dbReference type="EMBL" id="CP128400">
    <property type="protein sequence ID" value="WJW68507.1"/>
    <property type="molecule type" value="Genomic_DNA"/>
</dbReference>
<proteinExistence type="predicted"/>
<evidence type="ECO:0000256" key="6">
    <source>
        <dbReference type="ARBA" id="ARBA00022723"/>
    </source>
</evidence>
<dbReference type="EMBL" id="JACATZ010000003">
    <property type="protein sequence ID" value="NWJ48577.1"/>
    <property type="molecule type" value="Genomic_DNA"/>
</dbReference>
<dbReference type="Pfam" id="PF02786">
    <property type="entry name" value="CPSase_L_D2"/>
    <property type="match status" value="1"/>
</dbReference>
<dbReference type="PROSITE" id="PS50979">
    <property type="entry name" value="BC"/>
    <property type="match status" value="1"/>
</dbReference>
<dbReference type="FunFam" id="3.30.1490.20:FF:000003">
    <property type="entry name" value="acetyl-CoA carboxylase isoform X1"/>
    <property type="match status" value="1"/>
</dbReference>
<dbReference type="SMART" id="SM00878">
    <property type="entry name" value="Biotin_carb_C"/>
    <property type="match status" value="1"/>
</dbReference>
<keyword evidence="5 13" id="KW-0436">Ligase</keyword>
<protein>
    <recommendedName>
        <fullName evidence="4 13">Biotin carboxylase</fullName>
        <ecNumber evidence="4 13">6.3.4.14</ecNumber>
    </recommendedName>
    <alternativeName>
        <fullName evidence="13">Acetyl-coenzyme A carboxylase biotin carboxylase subunit A</fullName>
    </alternativeName>
</protein>
<evidence type="ECO:0000256" key="3">
    <source>
        <dbReference type="ARBA" id="ARBA00011750"/>
    </source>
</evidence>
<sequence length="449" mass="48859">MFKKILIANRGEIALRVVRACRDLGIPSVVAYSEADRDSLAVRLADEAICVGPAQSAKSYLHTPSIISAALITGADALHPGYGFLSENPYVAEICERVGITFIGPSPTVMEKMSEKTVARKMMQDAGLPITPGSEGALPNLDVAKRVASQIGYPVMLKALAGGGGRGIRIIESESDLERVFPLARAEADKAFSSGELYLEKYIPNPRHIEIQILADNYGNVIHLGERDCSIQRRYQKIMEEAPAPNLTEALRAKIGAAAVIGAKAIGYTNAGTIEFLLANTGEFYFMEMNTRIQVEHGVTEEVTGIDLVKWQIRIAAGERLTLSQKDIKIQGYAIECRVNAEDPANNFRPDAGTISLFVPPGGPGIRVDSHLYSGYTAPAYYDSLLGKIIAKGSTREEALTRLERALHDTVINGVKTTIPFQLKILGDEEYRAGRAYLDFVDKKMSGGW</sequence>
<evidence type="ECO:0000313" key="16">
    <source>
        <dbReference type="EMBL" id="NWJ48577.1"/>
    </source>
</evidence>
<keyword evidence="13" id="KW-0443">Lipid metabolism</keyword>
<name>A0A8T7M8T8_9CHLR</name>
<dbReference type="SUPFAM" id="SSF56059">
    <property type="entry name" value="Glutathione synthetase ATP-binding domain-like"/>
    <property type="match status" value="1"/>
</dbReference>
<keyword evidence="13" id="KW-0444">Lipid biosynthesis</keyword>
<dbReference type="InterPro" id="IPR011764">
    <property type="entry name" value="Biotin_carboxylation_dom"/>
</dbReference>
<keyword evidence="9" id="KW-0460">Magnesium</keyword>
<dbReference type="PANTHER" id="PTHR48095:SF2">
    <property type="entry name" value="BIOTIN CARBOXYLASE, CHLOROPLASTIC"/>
    <property type="match status" value="1"/>
</dbReference>
<evidence type="ECO:0000256" key="7">
    <source>
        <dbReference type="ARBA" id="ARBA00022741"/>
    </source>
</evidence>
<evidence type="ECO:0000256" key="11">
    <source>
        <dbReference type="ARBA" id="ARBA00048600"/>
    </source>
</evidence>
<dbReference type="Pfam" id="PF02785">
    <property type="entry name" value="Biotin_carb_C"/>
    <property type="match status" value="1"/>
</dbReference>
<comment type="catalytic activity">
    <reaction evidence="11 13">
        <text>N(6)-biotinyl-L-lysyl-[protein] + hydrogencarbonate + ATP = N(6)-carboxybiotinyl-L-lysyl-[protein] + ADP + phosphate + H(+)</text>
        <dbReference type="Rhea" id="RHEA:13501"/>
        <dbReference type="Rhea" id="RHEA-COMP:10505"/>
        <dbReference type="Rhea" id="RHEA-COMP:10506"/>
        <dbReference type="ChEBI" id="CHEBI:15378"/>
        <dbReference type="ChEBI" id="CHEBI:17544"/>
        <dbReference type="ChEBI" id="CHEBI:30616"/>
        <dbReference type="ChEBI" id="CHEBI:43474"/>
        <dbReference type="ChEBI" id="CHEBI:83144"/>
        <dbReference type="ChEBI" id="CHEBI:83145"/>
        <dbReference type="ChEBI" id="CHEBI:456216"/>
        <dbReference type="EC" id="6.3.4.14"/>
    </reaction>
</comment>
<dbReference type="InterPro" id="IPR005479">
    <property type="entry name" value="CPAse_ATP-bd"/>
</dbReference>
<dbReference type="InterPro" id="IPR051602">
    <property type="entry name" value="ACC_Biotin_Carboxylase"/>
</dbReference>
<evidence type="ECO:0000256" key="2">
    <source>
        <dbReference type="ARBA" id="ARBA00004956"/>
    </source>
</evidence>
<keyword evidence="10 13" id="KW-0092">Biotin</keyword>
<keyword evidence="7 12" id="KW-0547">Nucleotide-binding</keyword>
<evidence type="ECO:0000256" key="8">
    <source>
        <dbReference type="ARBA" id="ARBA00022840"/>
    </source>
</evidence>
<dbReference type="AlphaFoldDB" id="A0A8T7M8T8"/>
<evidence type="ECO:0000259" key="14">
    <source>
        <dbReference type="PROSITE" id="PS50975"/>
    </source>
</evidence>
<comment type="pathway">
    <text evidence="2 13">Lipid metabolism; malonyl-CoA biosynthesis; malonyl-CoA from acetyl-CoA: step 1/1.</text>
</comment>